<organism evidence="2 3">
    <name type="scientific">Pseudotabrizicola sediminis</name>
    <dbReference type="NCBI Taxonomy" id="2486418"/>
    <lineage>
        <taxon>Bacteria</taxon>
        <taxon>Pseudomonadati</taxon>
        <taxon>Pseudomonadota</taxon>
        <taxon>Alphaproteobacteria</taxon>
        <taxon>Rhodobacterales</taxon>
        <taxon>Paracoccaceae</taxon>
        <taxon>Pseudotabrizicola</taxon>
    </lineage>
</organism>
<accession>A0ABY2KR99</accession>
<keyword evidence="3" id="KW-1185">Reference proteome</keyword>
<dbReference type="EMBL" id="RPEM01000001">
    <property type="protein sequence ID" value="TGD45311.1"/>
    <property type="molecule type" value="Genomic_DNA"/>
</dbReference>
<gene>
    <name evidence="2" type="ORF">EEB11_01790</name>
</gene>
<comment type="caution">
    <text evidence="2">The sequence shown here is derived from an EMBL/GenBank/DDBJ whole genome shotgun (WGS) entry which is preliminary data.</text>
</comment>
<dbReference type="Pfam" id="PF21986">
    <property type="entry name" value="AH_C"/>
    <property type="match status" value="1"/>
</dbReference>
<name>A0ABY2KR99_9RHOB</name>
<dbReference type="Gene3D" id="3.10.490.10">
    <property type="entry name" value="Gamma-glutamyl cyclotransferase-like"/>
    <property type="match status" value="1"/>
</dbReference>
<proteinExistence type="predicted"/>
<evidence type="ECO:0000259" key="1">
    <source>
        <dbReference type="Pfam" id="PF21986"/>
    </source>
</evidence>
<feature type="domain" description="Allophanate hydrolase C-terminal" evidence="1">
    <location>
        <begin position="14"/>
        <end position="67"/>
    </location>
</feature>
<dbReference type="Proteomes" id="UP000297741">
    <property type="component" value="Unassembled WGS sequence"/>
</dbReference>
<evidence type="ECO:0000313" key="3">
    <source>
        <dbReference type="Proteomes" id="UP000297741"/>
    </source>
</evidence>
<reference evidence="2 3" key="1">
    <citation type="submission" date="2018-11" db="EMBL/GenBank/DDBJ databases">
        <title>Tabrizicola sp. isolated from sediment of alpine lake.</title>
        <authorList>
            <person name="Liu Z."/>
        </authorList>
    </citation>
    <scope>NUCLEOTIDE SEQUENCE [LARGE SCALE GENOMIC DNA]</scope>
    <source>
        <strain evidence="2 3">DRYC-M-16</strain>
    </source>
</reference>
<dbReference type="InterPro" id="IPR053844">
    <property type="entry name" value="AH_C"/>
</dbReference>
<protein>
    <recommendedName>
        <fullName evidence="1">Allophanate hydrolase C-terminal domain-containing protein</fullName>
    </recommendedName>
</protein>
<evidence type="ECO:0000313" key="2">
    <source>
        <dbReference type="EMBL" id="TGD45311.1"/>
    </source>
</evidence>
<sequence length="68" mass="7364">MRQTVADKTFDAKIDLIVVGAHLTGMPLNRELVDLGGQLVATTRTAAAYRLYQLAEGTPRKPGLLRVA</sequence>